<dbReference type="eggNOG" id="ENOG5033TW9">
    <property type="taxonomic scope" value="Bacteria"/>
</dbReference>
<keyword evidence="1" id="KW-1133">Transmembrane helix</keyword>
<dbReference type="OrthoDB" id="3818356at2"/>
<evidence type="ECO:0000313" key="2">
    <source>
        <dbReference type="EMBL" id="ADD45623.1"/>
    </source>
</evidence>
<proteinExistence type="predicted"/>
<keyword evidence="1" id="KW-0812">Transmembrane</keyword>
<evidence type="ECO:0000256" key="1">
    <source>
        <dbReference type="SAM" id="Phobius"/>
    </source>
</evidence>
<evidence type="ECO:0008006" key="4">
    <source>
        <dbReference type="Google" id="ProtNLM"/>
    </source>
</evidence>
<dbReference type="KEGG" id="sna:Snas_5997"/>
<gene>
    <name evidence="2" type="ordered locus">Snas_5997</name>
</gene>
<organism evidence="2 3">
    <name type="scientific">Stackebrandtia nassauensis (strain DSM 44728 / CIP 108903 / NRRL B-16338 / NBRC 102104 / LLR-40K-21)</name>
    <dbReference type="NCBI Taxonomy" id="446470"/>
    <lineage>
        <taxon>Bacteria</taxon>
        <taxon>Bacillati</taxon>
        <taxon>Actinomycetota</taxon>
        <taxon>Actinomycetes</taxon>
        <taxon>Glycomycetales</taxon>
        <taxon>Glycomycetaceae</taxon>
        <taxon>Stackebrandtia</taxon>
    </lineage>
</organism>
<dbReference type="AlphaFoldDB" id="D3Q094"/>
<keyword evidence="1" id="KW-0472">Membrane</keyword>
<keyword evidence="3" id="KW-1185">Reference proteome</keyword>
<feature type="transmembrane region" description="Helical" evidence="1">
    <location>
        <begin position="21"/>
        <end position="43"/>
    </location>
</feature>
<evidence type="ECO:0000313" key="3">
    <source>
        <dbReference type="Proteomes" id="UP000000844"/>
    </source>
</evidence>
<dbReference type="RefSeq" id="WP_013021194.1">
    <property type="nucleotide sequence ID" value="NC_013947.1"/>
</dbReference>
<protein>
    <recommendedName>
        <fullName evidence="4">DUF4878 domain-containing protein</fullName>
    </recommendedName>
</protein>
<dbReference type="EMBL" id="CP001778">
    <property type="protein sequence ID" value="ADD45623.1"/>
    <property type="molecule type" value="Genomic_DNA"/>
</dbReference>
<dbReference type="HOGENOM" id="CLU_815633_0_0_11"/>
<accession>D3Q094</accession>
<reference evidence="2 3" key="1">
    <citation type="journal article" date="2009" name="Stand. Genomic Sci.">
        <title>Complete genome sequence of Stackebrandtia nassauensis type strain (LLR-40K-21).</title>
        <authorList>
            <person name="Munk C."/>
            <person name="Lapidus A."/>
            <person name="Copeland A."/>
            <person name="Jando M."/>
            <person name="Mayilraj S."/>
            <person name="Glavina Del Rio T."/>
            <person name="Nolan M."/>
            <person name="Chen F."/>
            <person name="Lucas S."/>
            <person name="Tice H."/>
            <person name="Cheng J.F."/>
            <person name="Han C."/>
            <person name="Detter J.C."/>
            <person name="Bruce D."/>
            <person name="Goodwin L."/>
            <person name="Chain P."/>
            <person name="Pitluck S."/>
            <person name="Goker M."/>
            <person name="Ovchinikova G."/>
            <person name="Pati A."/>
            <person name="Ivanova N."/>
            <person name="Mavromatis K."/>
            <person name="Chen A."/>
            <person name="Palaniappan K."/>
            <person name="Land M."/>
            <person name="Hauser L."/>
            <person name="Chang Y.J."/>
            <person name="Jeffries C.D."/>
            <person name="Bristow J."/>
            <person name="Eisen J.A."/>
            <person name="Markowitz V."/>
            <person name="Hugenholtz P."/>
            <person name="Kyrpides N.C."/>
            <person name="Klenk H.P."/>
        </authorList>
    </citation>
    <scope>NUCLEOTIDE SEQUENCE [LARGE SCALE GENOMIC DNA]</scope>
    <source>
        <strain evidence="3">DSM 44728 / CIP 108903 / NRRL B-16338 / NBRC 102104 / LLR-40K-21</strain>
    </source>
</reference>
<name>D3Q094_STANL</name>
<dbReference type="Proteomes" id="UP000000844">
    <property type="component" value="Chromosome"/>
</dbReference>
<sequence>MNTFAPAGRRLRASLRTHRKRWILITAPVAVVALLALVTYLVWPQLTDPAAATIRDYLTAIRDGDASRARELAEGDDGTSAVDDEASTRFLADDALGAEWSIDTVKSTGEVTADTLTAYVKTTISTPDGERATHTFQVHNNDDGSWDIIDPYVTAVFSPSLVPYVDVNGAKKNITGYEAPEDHVSEATFLLFPGAYRFYESVPKVIDYDAPTIPLLTGNLNVGFGGDDVSYGVNPVKLPAMTLTKSGQKTAQKLVNDYIDDCAKKTKALTPGCPFGAEYVLIPDKPGYAYDEDSVKNVKWKVIDYPVITAVHDATVFAISDRQRGTVKLTATGTEDGVTATSTAECEIIDTEFNLEITKKGKLRLFPEGGRTDLDDVDPDGLRWSTCPD</sequence>